<reference evidence="4" key="1">
    <citation type="submission" date="2013-04" db="EMBL/GenBank/DDBJ databases">
        <authorList>
            <person name="Qu J."/>
            <person name="Murali S.C."/>
            <person name="Bandaranaike D."/>
            <person name="Bellair M."/>
            <person name="Blankenburg K."/>
            <person name="Chao H."/>
            <person name="Dinh H."/>
            <person name="Doddapaneni H."/>
            <person name="Downs B."/>
            <person name="Dugan-Rocha S."/>
            <person name="Elkadiri S."/>
            <person name="Gnanaolivu R.D."/>
            <person name="Hernandez B."/>
            <person name="Javaid M."/>
            <person name="Jayaseelan J.C."/>
            <person name="Lee S."/>
            <person name="Li M."/>
            <person name="Ming W."/>
            <person name="Munidasa M."/>
            <person name="Muniz J."/>
            <person name="Nguyen L."/>
            <person name="Ongeri F."/>
            <person name="Osuji N."/>
            <person name="Pu L.-L."/>
            <person name="Puazo M."/>
            <person name="Qu C."/>
            <person name="Quiroz J."/>
            <person name="Raj R."/>
            <person name="Weissenberger G."/>
            <person name="Xin Y."/>
            <person name="Zou X."/>
            <person name="Han Y."/>
            <person name="Richards S."/>
            <person name="Worley K."/>
            <person name="Muzny D."/>
            <person name="Gibbs R."/>
        </authorList>
    </citation>
    <scope>NUCLEOTIDE SEQUENCE</scope>
    <source>
        <strain evidence="4">Sampled in the wild</strain>
    </source>
</reference>
<name>A0A8K0KF74_LADFU</name>
<keyword evidence="2" id="KW-0677">Repeat</keyword>
<dbReference type="InterPro" id="IPR057979">
    <property type="entry name" value="TPR_IFT121"/>
</dbReference>
<dbReference type="InterPro" id="IPR039857">
    <property type="entry name" value="Ift122/121"/>
</dbReference>
<accession>A0A8K0KF74</accession>
<dbReference type="GO" id="GO:0030991">
    <property type="term" value="C:intraciliary transport particle A"/>
    <property type="evidence" value="ECO:0007669"/>
    <property type="project" value="TreeGrafter"/>
</dbReference>
<dbReference type="PANTHER" id="PTHR12764:SF5">
    <property type="entry name" value="LD29485P"/>
    <property type="match status" value="1"/>
</dbReference>
<evidence type="ECO:0000256" key="1">
    <source>
        <dbReference type="ARBA" id="ARBA00022574"/>
    </source>
</evidence>
<dbReference type="Proteomes" id="UP000792457">
    <property type="component" value="Unassembled WGS sequence"/>
</dbReference>
<reference evidence="4" key="2">
    <citation type="submission" date="2017-10" db="EMBL/GenBank/DDBJ databases">
        <title>Ladona fulva Genome sequencing and assembly.</title>
        <authorList>
            <person name="Murali S."/>
            <person name="Richards S."/>
            <person name="Bandaranaike D."/>
            <person name="Bellair M."/>
            <person name="Blankenburg K."/>
            <person name="Chao H."/>
            <person name="Dinh H."/>
            <person name="Doddapaneni H."/>
            <person name="Dugan-Rocha S."/>
            <person name="Elkadiri S."/>
            <person name="Gnanaolivu R."/>
            <person name="Hernandez B."/>
            <person name="Skinner E."/>
            <person name="Javaid M."/>
            <person name="Lee S."/>
            <person name="Li M."/>
            <person name="Ming W."/>
            <person name="Munidasa M."/>
            <person name="Muniz J."/>
            <person name="Nguyen L."/>
            <person name="Hughes D."/>
            <person name="Osuji N."/>
            <person name="Pu L.-L."/>
            <person name="Puazo M."/>
            <person name="Qu C."/>
            <person name="Quiroz J."/>
            <person name="Raj R."/>
            <person name="Weissenberger G."/>
            <person name="Xin Y."/>
            <person name="Zou X."/>
            <person name="Han Y."/>
            <person name="Worley K."/>
            <person name="Muzny D."/>
            <person name="Gibbs R."/>
        </authorList>
    </citation>
    <scope>NUCLEOTIDE SEQUENCE</scope>
    <source>
        <strain evidence="4">Sampled in the wild</strain>
    </source>
</reference>
<keyword evidence="5" id="KW-1185">Reference proteome</keyword>
<dbReference type="OrthoDB" id="10260567at2759"/>
<dbReference type="Gene3D" id="1.25.40.470">
    <property type="match status" value="1"/>
</dbReference>
<dbReference type="Pfam" id="PF25768">
    <property type="entry name" value="TPR_IFT121"/>
    <property type="match status" value="1"/>
</dbReference>
<feature type="domain" description="IFT121-like TPR repeats" evidence="3">
    <location>
        <begin position="241"/>
        <end position="316"/>
    </location>
</feature>
<dbReference type="InterPro" id="IPR057361">
    <property type="entry name" value="TPR_WDR35"/>
</dbReference>
<dbReference type="AlphaFoldDB" id="A0A8K0KF74"/>
<dbReference type="EMBL" id="KZ308668">
    <property type="protein sequence ID" value="KAG8232916.1"/>
    <property type="molecule type" value="Genomic_DNA"/>
</dbReference>
<dbReference type="GO" id="GO:1905515">
    <property type="term" value="P:non-motile cilium assembly"/>
    <property type="evidence" value="ECO:0007669"/>
    <property type="project" value="TreeGrafter"/>
</dbReference>
<dbReference type="GO" id="GO:0035721">
    <property type="term" value="P:intraciliary retrograde transport"/>
    <property type="evidence" value="ECO:0007669"/>
    <property type="project" value="TreeGrafter"/>
</dbReference>
<dbReference type="GO" id="GO:0061512">
    <property type="term" value="P:protein localization to cilium"/>
    <property type="evidence" value="ECO:0007669"/>
    <property type="project" value="TreeGrafter"/>
</dbReference>
<gene>
    <name evidence="4" type="ORF">J437_LFUL011025</name>
</gene>
<proteinExistence type="predicted"/>
<protein>
    <recommendedName>
        <fullName evidence="3">IFT121-like TPR repeats domain-containing protein</fullName>
    </recommendedName>
</protein>
<evidence type="ECO:0000313" key="4">
    <source>
        <dbReference type="EMBL" id="KAG8232916.1"/>
    </source>
</evidence>
<organism evidence="4 5">
    <name type="scientific">Ladona fulva</name>
    <name type="common">Scarce chaser dragonfly</name>
    <name type="synonym">Libellula fulva</name>
    <dbReference type="NCBI Taxonomy" id="123851"/>
    <lineage>
        <taxon>Eukaryota</taxon>
        <taxon>Metazoa</taxon>
        <taxon>Ecdysozoa</taxon>
        <taxon>Arthropoda</taxon>
        <taxon>Hexapoda</taxon>
        <taxon>Insecta</taxon>
        <taxon>Pterygota</taxon>
        <taxon>Palaeoptera</taxon>
        <taxon>Odonata</taxon>
        <taxon>Epiprocta</taxon>
        <taxon>Anisoptera</taxon>
        <taxon>Libelluloidea</taxon>
        <taxon>Libellulidae</taxon>
        <taxon>Ladona</taxon>
    </lineage>
</organism>
<evidence type="ECO:0000259" key="3">
    <source>
        <dbReference type="Pfam" id="PF25768"/>
    </source>
</evidence>
<dbReference type="PANTHER" id="PTHR12764">
    <property type="entry name" value="WD REPEAT DOMAIN-RELATED"/>
    <property type="match status" value="1"/>
</dbReference>
<dbReference type="Pfam" id="PF25170">
    <property type="entry name" value="TPR_WDR35"/>
    <property type="match status" value="1"/>
</dbReference>
<dbReference type="GO" id="GO:0097730">
    <property type="term" value="C:non-motile cilium"/>
    <property type="evidence" value="ECO:0007669"/>
    <property type="project" value="TreeGrafter"/>
</dbReference>
<evidence type="ECO:0000313" key="5">
    <source>
        <dbReference type="Proteomes" id="UP000792457"/>
    </source>
</evidence>
<sequence length="329" mass="37234">MALSLQERLGDWQSALQLMQTAVSGGYGEDWRIEQARNEAGDLLAECGEWSQARTMYGIDGDPERLVHCLHALEEWAELSTLAKTLPQGHPILPELGSMFASVGMCSDAVEALIKSGQRKAAMDVCVSLNEWTMAVKLSREHNLDVDVPSLLSQYVSHLLEENKPLQAVELYCKAECFLEAAKIMYRLAKEHKKNEPIKIKRKYVLAALFVENHVRNHEREGDKVHLHENSQSQDKDLVFEKPWKGAEAYHFLMLAQKQLYEGNLDTALKTAMNLQSYDDILDYETVYSLIALSACGCEAYEVCSKAFMKLEAIPEREIWDDAIEGFCE</sequence>
<keyword evidence="1" id="KW-0853">WD repeat</keyword>
<comment type="caution">
    <text evidence="4">The sequence shown here is derived from an EMBL/GenBank/DDBJ whole genome shotgun (WGS) entry which is preliminary data.</text>
</comment>
<evidence type="ECO:0000256" key="2">
    <source>
        <dbReference type="ARBA" id="ARBA00022737"/>
    </source>
</evidence>